<dbReference type="FunFam" id="3.40.309.10:FF:000005">
    <property type="entry name" value="1-pyrroline-5-carboxylate dehydrogenase 1"/>
    <property type="match status" value="1"/>
</dbReference>
<organism evidence="12 13">
    <name type="scientific">Ascobolus immersus RN42</name>
    <dbReference type="NCBI Taxonomy" id="1160509"/>
    <lineage>
        <taxon>Eukaryota</taxon>
        <taxon>Fungi</taxon>
        <taxon>Dikarya</taxon>
        <taxon>Ascomycota</taxon>
        <taxon>Pezizomycotina</taxon>
        <taxon>Pezizomycetes</taxon>
        <taxon>Pezizales</taxon>
        <taxon>Ascobolaceae</taxon>
        <taxon>Ascobolus</taxon>
    </lineage>
</organism>
<evidence type="ECO:0000256" key="6">
    <source>
        <dbReference type="ARBA" id="ARBA00048142"/>
    </source>
</evidence>
<comment type="pathway">
    <text evidence="1 9">Amino-acid degradation; L-proline degradation into L-glutamate; L-glutamate from L-proline: step 2/2.</text>
</comment>
<dbReference type="EMBL" id="ML119932">
    <property type="protein sequence ID" value="RPA71411.1"/>
    <property type="molecule type" value="Genomic_DNA"/>
</dbReference>
<dbReference type="GO" id="GO:0003842">
    <property type="term" value="F:L-glutamate gamma-semialdehyde dehydrogenase activity"/>
    <property type="evidence" value="ECO:0007669"/>
    <property type="project" value="UniProtKB-UniRule"/>
</dbReference>
<proteinExistence type="inferred from homology"/>
<sequence>MGVLSRSTTSTSALLRSSTQNRCLSSISRTRVFVPISRCQLPTSSTPTAISTLSRTRQYSAMAAFKVPKVENEPNKAYALKSPERSELEQTLETMRRNAPYAVPLVIDGNEINTETTLKQAMPAENEQIIAETSQATPALVQIAIDSALEAKKEWAALPFADRAAVFLKAADLVSGKYRSKIMAATMLGQGKNIWQAEIDAAAELADFLRFNCQYAEQLYAQQPVKNSNGVWNRTEHRPLEGFVYAVSPFNFTAIAGNLTCAPALMGNVVVWKPSPSASYSNYILHQILLEAGLPPSVIQFLPGDAEMVTKEVLSRREFSALHYTGSTSVFRKLFGQISEGVSSGLYRDYPRIVGETGGKNFHVVHSGAAIPNAVAHTVRGAFEYQGQKCSATSRVYVAASIADEFTKQLIAETSKLRVGNPATEPHVFMGPVIHAQSFYKLANAVDAARKDPEMEVLYEGKIQNVPGYFVGPVILKTQNPTHPYLNQEFFGPILTLHVYPDSLSIPEICSLVEKSGGGYALTGSVFSKDRRSIRQFEEGLRYASGNFYVNCKSTGAVVGQQPFGGARGSGTNDKAGGEGFMSRWVSGRSIKEEFNETATVEYASNEYVPGRFEADLTQR</sequence>
<evidence type="ECO:0000313" key="12">
    <source>
        <dbReference type="EMBL" id="RPA71411.1"/>
    </source>
</evidence>
<protein>
    <recommendedName>
        <fullName evidence="9 10">Multifunctional fusion protein</fullName>
    </recommendedName>
    <domain>
        <recommendedName>
            <fullName evidence="10">Delta-1-pyrroline-5-carboxylate dehydrogenase</fullName>
            <shortName evidence="10">P5C dehydrogenase</shortName>
        </recommendedName>
        <alternativeName>
            <fullName evidence="9">L-glutamate gamma-semialdehyde dehydrogenase</fullName>
        </alternativeName>
    </domain>
    <domain>
        <recommendedName>
            <fullName evidence="9">L-glutamate gamma-semialdehyde dehydrogenase</fullName>
            <ecNumber evidence="9">1.2.1.88</ecNumber>
        </recommendedName>
    </domain>
</protein>
<dbReference type="PANTHER" id="PTHR42862">
    <property type="entry name" value="DELTA-1-PYRROLINE-5-CARBOXYLATE DEHYDROGENASE 1, ISOFORM A-RELATED"/>
    <property type="match status" value="1"/>
</dbReference>
<feature type="domain" description="Aldehyde dehydrogenase" evidence="11">
    <location>
        <begin position="116"/>
        <end position="582"/>
    </location>
</feature>
<dbReference type="InterPro" id="IPR029510">
    <property type="entry name" value="Ald_DH_CS_GLU"/>
</dbReference>
<evidence type="ECO:0000256" key="7">
    <source>
        <dbReference type="PROSITE-ProRule" id="PRU10007"/>
    </source>
</evidence>
<dbReference type="Pfam" id="PF00171">
    <property type="entry name" value="Aldedh"/>
    <property type="match status" value="1"/>
</dbReference>
<dbReference type="InterPro" id="IPR016162">
    <property type="entry name" value="Ald_DH_N"/>
</dbReference>
<dbReference type="InterPro" id="IPR016160">
    <property type="entry name" value="Ald_DH_CS_CYS"/>
</dbReference>
<dbReference type="SUPFAM" id="SSF53720">
    <property type="entry name" value="ALDH-like"/>
    <property type="match status" value="1"/>
</dbReference>
<gene>
    <name evidence="12" type="ORF">BJ508DRAFT_419927</name>
</gene>
<dbReference type="InterPro" id="IPR005931">
    <property type="entry name" value="P5CDH/ALDH4A1"/>
</dbReference>
<dbReference type="Gene3D" id="3.40.605.10">
    <property type="entry name" value="Aldehyde Dehydrogenase, Chain A, domain 1"/>
    <property type="match status" value="1"/>
</dbReference>
<dbReference type="AlphaFoldDB" id="A0A3N4HG89"/>
<dbReference type="NCBIfam" id="TIGR01236">
    <property type="entry name" value="D1pyr5carbox1"/>
    <property type="match status" value="1"/>
</dbReference>
<evidence type="ECO:0000256" key="8">
    <source>
        <dbReference type="RuleBase" id="RU003345"/>
    </source>
</evidence>
<feature type="active site" evidence="7">
    <location>
        <position position="356"/>
    </location>
</feature>
<dbReference type="InterPro" id="IPR050485">
    <property type="entry name" value="Proline_metab_enzyme"/>
</dbReference>
<evidence type="ECO:0000256" key="9">
    <source>
        <dbReference type="RuleBase" id="RU366016"/>
    </source>
</evidence>
<evidence type="ECO:0000256" key="3">
    <source>
        <dbReference type="ARBA" id="ARBA00023002"/>
    </source>
</evidence>
<dbReference type="UniPathway" id="UPA00261">
    <property type="reaction ID" value="UER00374"/>
</dbReference>
<dbReference type="Proteomes" id="UP000275078">
    <property type="component" value="Unassembled WGS sequence"/>
</dbReference>
<accession>A0A3N4HG89</accession>
<name>A0A3N4HG89_ASCIM</name>
<keyword evidence="3 8" id="KW-0560">Oxidoreductase</keyword>
<evidence type="ECO:0000256" key="10">
    <source>
        <dbReference type="RuleBase" id="RU366030"/>
    </source>
</evidence>
<dbReference type="GO" id="GO:0005759">
    <property type="term" value="C:mitochondrial matrix"/>
    <property type="evidence" value="ECO:0007669"/>
    <property type="project" value="TreeGrafter"/>
</dbReference>
<dbReference type="PROSITE" id="PS00687">
    <property type="entry name" value="ALDEHYDE_DEHYDR_GLU"/>
    <property type="match status" value="1"/>
</dbReference>
<reference evidence="12 13" key="1">
    <citation type="journal article" date="2018" name="Nat. Ecol. Evol.">
        <title>Pezizomycetes genomes reveal the molecular basis of ectomycorrhizal truffle lifestyle.</title>
        <authorList>
            <person name="Murat C."/>
            <person name="Payen T."/>
            <person name="Noel B."/>
            <person name="Kuo A."/>
            <person name="Morin E."/>
            <person name="Chen J."/>
            <person name="Kohler A."/>
            <person name="Krizsan K."/>
            <person name="Balestrini R."/>
            <person name="Da Silva C."/>
            <person name="Montanini B."/>
            <person name="Hainaut M."/>
            <person name="Levati E."/>
            <person name="Barry K.W."/>
            <person name="Belfiori B."/>
            <person name="Cichocki N."/>
            <person name="Clum A."/>
            <person name="Dockter R.B."/>
            <person name="Fauchery L."/>
            <person name="Guy J."/>
            <person name="Iotti M."/>
            <person name="Le Tacon F."/>
            <person name="Lindquist E.A."/>
            <person name="Lipzen A."/>
            <person name="Malagnac F."/>
            <person name="Mello A."/>
            <person name="Molinier V."/>
            <person name="Miyauchi S."/>
            <person name="Poulain J."/>
            <person name="Riccioni C."/>
            <person name="Rubini A."/>
            <person name="Sitrit Y."/>
            <person name="Splivallo R."/>
            <person name="Traeger S."/>
            <person name="Wang M."/>
            <person name="Zifcakova L."/>
            <person name="Wipf D."/>
            <person name="Zambonelli A."/>
            <person name="Paolocci F."/>
            <person name="Nowrousian M."/>
            <person name="Ottonello S."/>
            <person name="Baldrian P."/>
            <person name="Spatafora J.W."/>
            <person name="Henrissat B."/>
            <person name="Nagy L.G."/>
            <person name="Aury J.M."/>
            <person name="Wincker P."/>
            <person name="Grigoriev I.V."/>
            <person name="Bonfante P."/>
            <person name="Martin F.M."/>
        </authorList>
    </citation>
    <scope>NUCLEOTIDE SEQUENCE [LARGE SCALE GENOMIC DNA]</scope>
    <source>
        <strain evidence="12 13">RN42</strain>
    </source>
</reference>
<dbReference type="EC" id="1.2.1.88" evidence="9"/>
<dbReference type="InterPro" id="IPR016161">
    <property type="entry name" value="Ald_DH/histidinol_DH"/>
</dbReference>
<keyword evidence="5 9" id="KW-0642">Proline metabolism</keyword>
<dbReference type="PANTHER" id="PTHR42862:SF1">
    <property type="entry name" value="DELTA-1-PYRROLINE-5-CARBOXYLATE DEHYDROGENASE 2, ISOFORM A-RELATED"/>
    <property type="match status" value="1"/>
</dbReference>
<evidence type="ECO:0000259" key="11">
    <source>
        <dbReference type="Pfam" id="PF00171"/>
    </source>
</evidence>
<dbReference type="InterPro" id="IPR015590">
    <property type="entry name" value="Aldehyde_DH_dom"/>
</dbReference>
<dbReference type="GO" id="GO:0010133">
    <property type="term" value="P:L-proline catabolic process to L-glutamate"/>
    <property type="evidence" value="ECO:0007669"/>
    <property type="project" value="UniProtKB-UniRule"/>
</dbReference>
<keyword evidence="4 9" id="KW-0520">NAD</keyword>
<evidence type="ECO:0000256" key="1">
    <source>
        <dbReference type="ARBA" id="ARBA00004786"/>
    </source>
</evidence>
<dbReference type="FunFam" id="3.40.605.10:FF:000006">
    <property type="entry name" value="1-pyrroline-5-carboxylate dehydrogenase"/>
    <property type="match status" value="1"/>
</dbReference>
<dbReference type="STRING" id="1160509.A0A3N4HG89"/>
<comment type="catalytic activity">
    <reaction evidence="6 9">
        <text>L-glutamate 5-semialdehyde + NAD(+) + H2O = L-glutamate + NADH + 2 H(+)</text>
        <dbReference type="Rhea" id="RHEA:30235"/>
        <dbReference type="ChEBI" id="CHEBI:15377"/>
        <dbReference type="ChEBI" id="CHEBI:15378"/>
        <dbReference type="ChEBI" id="CHEBI:29985"/>
        <dbReference type="ChEBI" id="CHEBI:57540"/>
        <dbReference type="ChEBI" id="CHEBI:57945"/>
        <dbReference type="ChEBI" id="CHEBI:58066"/>
        <dbReference type="EC" id="1.2.1.88"/>
    </reaction>
</comment>
<evidence type="ECO:0000256" key="5">
    <source>
        <dbReference type="ARBA" id="ARBA00023062"/>
    </source>
</evidence>
<dbReference type="InterPro" id="IPR016163">
    <property type="entry name" value="Ald_DH_C"/>
</dbReference>
<dbReference type="PROSITE" id="PS00070">
    <property type="entry name" value="ALDEHYDE_DEHYDR_CYS"/>
    <property type="match status" value="1"/>
</dbReference>
<dbReference type="OrthoDB" id="5322683at2759"/>
<comment type="similarity">
    <text evidence="2 8">Belongs to the aldehyde dehydrogenase family.</text>
</comment>
<dbReference type="Gene3D" id="3.40.309.10">
    <property type="entry name" value="Aldehyde Dehydrogenase, Chain A, domain 2"/>
    <property type="match status" value="1"/>
</dbReference>
<evidence type="ECO:0000313" key="13">
    <source>
        <dbReference type="Proteomes" id="UP000275078"/>
    </source>
</evidence>
<evidence type="ECO:0000256" key="4">
    <source>
        <dbReference type="ARBA" id="ARBA00023027"/>
    </source>
</evidence>
<keyword evidence="13" id="KW-1185">Reference proteome</keyword>
<evidence type="ECO:0000256" key="2">
    <source>
        <dbReference type="ARBA" id="ARBA00009986"/>
    </source>
</evidence>